<dbReference type="EMBL" id="JAGSOI010000089">
    <property type="protein sequence ID" value="MCM1987900.1"/>
    <property type="molecule type" value="Genomic_DNA"/>
</dbReference>
<accession>A0A9E4ZHA4</accession>
<keyword evidence="2" id="KW-1185">Reference proteome</keyword>
<reference evidence="1" key="2">
    <citation type="submission" date="2021-04" db="EMBL/GenBank/DDBJ databases">
        <authorList>
            <person name="Dong X."/>
        </authorList>
    </citation>
    <scope>NUCLEOTIDE SEQUENCE</scope>
    <source>
        <strain evidence="1">LLY</strain>
    </source>
</reference>
<gene>
    <name evidence="1" type="ORF">KDK67_13105</name>
</gene>
<sequence length="112" mass="12711">MAGMFMVIQHSDSLAFSIENHSKNDHTVEVKVFDENNDMIFNETYLSNSSTGIYSSIGTSTLGSYKYIVTLDNNITKEQNVYVEYSDYLIIGIYDEEYEYSDEVLELSVSAA</sequence>
<evidence type="ECO:0000313" key="1">
    <source>
        <dbReference type="EMBL" id="MCM1987900.1"/>
    </source>
</evidence>
<reference evidence="1" key="1">
    <citation type="journal article" date="2021" name="mSystems">
        <title>Bacteria and Archaea Synergistically Convert Glycine Betaine to Biogenic Methane in the Formosa Cold Seep of the South China Sea.</title>
        <authorList>
            <person name="Li L."/>
            <person name="Zhang W."/>
            <person name="Zhang S."/>
            <person name="Song L."/>
            <person name="Sun Q."/>
            <person name="Zhang H."/>
            <person name="Xiang H."/>
            <person name="Dong X."/>
        </authorList>
    </citation>
    <scope>NUCLEOTIDE SEQUENCE</scope>
    <source>
        <strain evidence="1">LLY</strain>
    </source>
</reference>
<evidence type="ECO:0000313" key="2">
    <source>
        <dbReference type="Proteomes" id="UP001056766"/>
    </source>
</evidence>
<dbReference type="RefSeq" id="WP_250869275.1">
    <property type="nucleotide sequence ID" value="NZ_JAGSOI010000089.1"/>
</dbReference>
<protein>
    <submittedName>
        <fullName evidence="1">Uncharacterized protein</fullName>
    </submittedName>
</protein>
<dbReference type="AlphaFoldDB" id="A0A9E4ZHA4"/>
<dbReference type="Proteomes" id="UP001056766">
    <property type="component" value="Unassembled WGS sequence"/>
</dbReference>
<proteinExistence type="predicted"/>
<organism evidence="1 2">
    <name type="scientific">Methanococcoides seepicolus</name>
    <dbReference type="NCBI Taxonomy" id="2828780"/>
    <lineage>
        <taxon>Archaea</taxon>
        <taxon>Methanobacteriati</taxon>
        <taxon>Methanobacteriota</taxon>
        <taxon>Stenosarchaea group</taxon>
        <taxon>Methanomicrobia</taxon>
        <taxon>Methanosarcinales</taxon>
        <taxon>Methanosarcinaceae</taxon>
        <taxon>Methanococcoides</taxon>
    </lineage>
</organism>
<comment type="caution">
    <text evidence="1">The sequence shown here is derived from an EMBL/GenBank/DDBJ whole genome shotgun (WGS) entry which is preliminary data.</text>
</comment>
<name>A0A9E4ZHA4_9EURY</name>